<keyword evidence="6" id="KW-0808">Transferase</keyword>
<evidence type="ECO:0000256" key="5">
    <source>
        <dbReference type="SAM" id="Phobius"/>
    </source>
</evidence>
<name>A0ABU7SGS7_9ACTN</name>
<comment type="subcellular location">
    <subcellularLocation>
        <location evidence="1">Membrane</location>
        <topology evidence="1">Multi-pass membrane protein</topology>
    </subcellularLocation>
</comment>
<evidence type="ECO:0000256" key="4">
    <source>
        <dbReference type="ARBA" id="ARBA00023136"/>
    </source>
</evidence>
<keyword evidence="3 5" id="KW-1133">Transmembrane helix</keyword>
<organism evidence="6 7">
    <name type="scientific">Plantactinospora veratri</name>
    <dbReference type="NCBI Taxonomy" id="1436122"/>
    <lineage>
        <taxon>Bacteria</taxon>
        <taxon>Bacillati</taxon>
        <taxon>Actinomycetota</taxon>
        <taxon>Actinomycetes</taxon>
        <taxon>Micromonosporales</taxon>
        <taxon>Micromonosporaceae</taxon>
        <taxon>Plantactinospora</taxon>
    </lineage>
</organism>
<feature type="transmembrane region" description="Helical" evidence="5">
    <location>
        <begin position="173"/>
        <end position="189"/>
    </location>
</feature>
<evidence type="ECO:0000313" key="7">
    <source>
        <dbReference type="Proteomes" id="UP001339911"/>
    </source>
</evidence>
<dbReference type="Gene3D" id="1.20.120.1630">
    <property type="match status" value="1"/>
</dbReference>
<sequence length="215" mass="24006">MKGALRRFPVIALGVIGLTTILALVHALTRWSSPQYRVAVLFLAGYLIWLVLEANVTIRSAREDPRTTDRGTVLLYGLARVVLVLTALLIPPTWEAYRPWMPLLLVPFVGGVALRLWAIRTLGRFYSHKVRTVTDHQIVRAGPYRLVRHPAYAGMLLAHLAFVLFFLNNASAAALVVLLAPAVVVRILVEERLLFATTEYAGYAAGLRRLVPFVW</sequence>
<accession>A0ABU7SGS7</accession>
<feature type="transmembrane region" description="Helical" evidence="5">
    <location>
        <begin position="34"/>
        <end position="52"/>
    </location>
</feature>
<proteinExistence type="predicted"/>
<protein>
    <submittedName>
        <fullName evidence="6">Isoprenylcysteine carboxylmethyltransferase family protein</fullName>
        <ecNumber evidence="6">2.1.1.100</ecNumber>
        <ecNumber evidence="6">2.1.1.334</ecNumber>
    </submittedName>
</protein>
<keyword evidence="7" id="KW-1185">Reference proteome</keyword>
<evidence type="ECO:0000256" key="3">
    <source>
        <dbReference type="ARBA" id="ARBA00022989"/>
    </source>
</evidence>
<dbReference type="RefSeq" id="WP_331209385.1">
    <property type="nucleotide sequence ID" value="NZ_JAZGQL010000014.1"/>
</dbReference>
<feature type="transmembrane region" description="Helical" evidence="5">
    <location>
        <begin position="100"/>
        <end position="119"/>
    </location>
</feature>
<gene>
    <name evidence="6" type="ORF">V1634_19900</name>
</gene>
<dbReference type="Proteomes" id="UP001339911">
    <property type="component" value="Unassembled WGS sequence"/>
</dbReference>
<dbReference type="InterPro" id="IPR052527">
    <property type="entry name" value="Metal_cation-efflux_comp"/>
</dbReference>
<dbReference type="EC" id="2.1.1.100" evidence="6"/>
<evidence type="ECO:0000256" key="2">
    <source>
        <dbReference type="ARBA" id="ARBA00022692"/>
    </source>
</evidence>
<comment type="caution">
    <text evidence="6">The sequence shown here is derived from an EMBL/GenBank/DDBJ whole genome shotgun (WGS) entry which is preliminary data.</text>
</comment>
<feature type="transmembrane region" description="Helical" evidence="5">
    <location>
        <begin position="7"/>
        <end position="28"/>
    </location>
</feature>
<keyword evidence="4 5" id="KW-0472">Membrane</keyword>
<dbReference type="PANTHER" id="PTHR43847:SF1">
    <property type="entry name" value="BLL3993 PROTEIN"/>
    <property type="match status" value="1"/>
</dbReference>
<evidence type="ECO:0000313" key="6">
    <source>
        <dbReference type="EMBL" id="MEE6309105.1"/>
    </source>
</evidence>
<feature type="transmembrane region" description="Helical" evidence="5">
    <location>
        <begin position="73"/>
        <end position="94"/>
    </location>
</feature>
<dbReference type="GO" id="GO:0004671">
    <property type="term" value="F:protein C-terminal S-isoprenylcysteine carboxyl O-methyltransferase activity"/>
    <property type="evidence" value="ECO:0007669"/>
    <property type="project" value="UniProtKB-EC"/>
</dbReference>
<evidence type="ECO:0000256" key="1">
    <source>
        <dbReference type="ARBA" id="ARBA00004141"/>
    </source>
</evidence>
<keyword evidence="6" id="KW-0489">Methyltransferase</keyword>
<dbReference type="PANTHER" id="PTHR43847">
    <property type="entry name" value="BLL3993 PROTEIN"/>
    <property type="match status" value="1"/>
</dbReference>
<keyword evidence="2 5" id="KW-0812">Transmembrane</keyword>
<dbReference type="InterPro" id="IPR007269">
    <property type="entry name" value="ICMT_MeTrfase"/>
</dbReference>
<dbReference type="Pfam" id="PF04140">
    <property type="entry name" value="ICMT"/>
    <property type="match status" value="1"/>
</dbReference>
<reference evidence="6 7" key="1">
    <citation type="submission" date="2024-01" db="EMBL/GenBank/DDBJ databases">
        <title>Genome insights into Plantactinospora veratri sp. nov.</title>
        <authorList>
            <person name="Wang L."/>
        </authorList>
    </citation>
    <scope>NUCLEOTIDE SEQUENCE [LARGE SCALE GENOMIC DNA]</scope>
    <source>
        <strain evidence="6 7">NEAU-FHS4</strain>
    </source>
</reference>
<dbReference type="EC" id="2.1.1.334" evidence="6"/>
<dbReference type="EMBL" id="JAZGQL010000014">
    <property type="protein sequence ID" value="MEE6309105.1"/>
    <property type="molecule type" value="Genomic_DNA"/>
</dbReference>
<dbReference type="GO" id="GO:0032259">
    <property type="term" value="P:methylation"/>
    <property type="evidence" value="ECO:0007669"/>
    <property type="project" value="UniProtKB-KW"/>
</dbReference>